<dbReference type="SUPFAM" id="SSF51905">
    <property type="entry name" value="FAD/NAD(P)-binding domain"/>
    <property type="match status" value="1"/>
</dbReference>
<evidence type="ECO:0000313" key="3">
    <source>
        <dbReference type="Proteomes" id="UP000517916"/>
    </source>
</evidence>
<protein>
    <submittedName>
        <fullName evidence="2">2-polyprenyl-6-methoxyphenol hydroxylase-like FAD-dependent oxidoreductase</fullName>
    </submittedName>
</protein>
<comment type="caution">
    <text evidence="2">The sequence shown here is derived from an EMBL/GenBank/DDBJ whole genome shotgun (WGS) entry which is preliminary data.</text>
</comment>
<dbReference type="Pfam" id="PF17885">
    <property type="entry name" value="Smoa_sbd"/>
    <property type="match status" value="1"/>
</dbReference>
<proteinExistence type="predicted"/>
<dbReference type="EMBL" id="JACJID010000004">
    <property type="protein sequence ID" value="MBA8928941.1"/>
    <property type="molecule type" value="Genomic_DNA"/>
</dbReference>
<dbReference type="RefSeq" id="WP_025356015.1">
    <property type="nucleotide sequence ID" value="NZ_BAAABQ010000016.1"/>
</dbReference>
<reference evidence="2 3" key="1">
    <citation type="submission" date="2020-08" db="EMBL/GenBank/DDBJ databases">
        <title>Genomic Encyclopedia of Archaeal and Bacterial Type Strains, Phase II (KMG-II): from individual species to whole genera.</title>
        <authorList>
            <person name="Goeker M."/>
        </authorList>
    </citation>
    <scope>NUCLEOTIDE SEQUENCE [LARGE SCALE GENOMIC DNA]</scope>
    <source>
        <strain evidence="2 3">DSM 43850</strain>
    </source>
</reference>
<name>A0ABR6BQL6_9PSEU</name>
<dbReference type="InterPro" id="IPR041654">
    <property type="entry name" value="StyA_sbd"/>
</dbReference>
<feature type="domain" description="Styrene monooxygenase StyA putative substrate binding" evidence="1">
    <location>
        <begin position="149"/>
        <end position="256"/>
    </location>
</feature>
<dbReference type="Gene3D" id="3.30.9.40">
    <property type="match status" value="1"/>
</dbReference>
<evidence type="ECO:0000259" key="1">
    <source>
        <dbReference type="Pfam" id="PF17885"/>
    </source>
</evidence>
<keyword evidence="3" id="KW-1185">Reference proteome</keyword>
<evidence type="ECO:0000313" key="2">
    <source>
        <dbReference type="EMBL" id="MBA8928941.1"/>
    </source>
</evidence>
<gene>
    <name evidence="2" type="ORF">BC739_006158</name>
</gene>
<accession>A0ABR6BQL6</accession>
<dbReference type="InterPro" id="IPR036188">
    <property type="entry name" value="FAD/NAD-bd_sf"/>
</dbReference>
<organism evidence="2 3">
    <name type="scientific">Kutzneria viridogrisea</name>
    <dbReference type="NCBI Taxonomy" id="47990"/>
    <lineage>
        <taxon>Bacteria</taxon>
        <taxon>Bacillati</taxon>
        <taxon>Actinomycetota</taxon>
        <taxon>Actinomycetes</taxon>
        <taxon>Pseudonocardiales</taxon>
        <taxon>Pseudonocardiaceae</taxon>
        <taxon>Kutzneria</taxon>
    </lineage>
</organism>
<dbReference type="Proteomes" id="UP000517916">
    <property type="component" value="Unassembled WGS sequence"/>
</dbReference>
<dbReference type="Gene3D" id="3.50.50.60">
    <property type="entry name" value="FAD/NAD(P)-binding domain"/>
    <property type="match status" value="2"/>
</dbReference>
<sequence length="435" mass="47632">MRSIGIVGAGQAGVVLAAALHRDGHQVTLYSDRTPEQYLAGRARPSACLFGDQVAYERKLGLDFWREQAPPITTARLDLGIAGRMVALSVNAPMRTPALAVDQRLKFAHGMRELALRGVRVVIETVTPQRLDEIAATHDLVVVTTGRQGPVGALFRPDRSRCSGAGPRRALFMMCLRDCGLDSGPQANELRFSFVPGVVEVFWIPFYDKDVGPCRNVLLEAVPGGPADRFAGVRGTGQAVAALRRVVRELLPWENEVLDPATPTSDQCWLTGAVSPTVREPVAVLPSGRHVLGLGDTVVLNDPIAGQGANNATRMARFFAQRITARGERPFDAAWLTEQFDQFWEYGRLVNEFSELLLEPLRDFQRDVMLAASRHPSIGTALFGGFEDPASVFPWFVDRRASKLFLAQHGVRPLDVLGTKLGVLGRVLSQRLPWA</sequence>